<dbReference type="RefSeq" id="WP_166099552.1">
    <property type="nucleotide sequence ID" value="NZ_JAADJT010000002.1"/>
</dbReference>
<comment type="caution">
    <text evidence="4">The sequence shown here is derived from an EMBL/GenBank/DDBJ whole genome shotgun (WGS) entry which is preliminary data.</text>
</comment>
<keyword evidence="2" id="KW-1133">Transmembrane helix</keyword>
<protein>
    <submittedName>
        <fullName evidence="4">AsmA family protein</fullName>
    </submittedName>
</protein>
<name>A0ABX0FGJ8_9BURK</name>
<dbReference type="Pfam" id="PF05170">
    <property type="entry name" value="AsmA"/>
    <property type="match status" value="2"/>
</dbReference>
<keyword evidence="2" id="KW-0472">Membrane</keyword>
<dbReference type="EMBL" id="JAADJT010000002">
    <property type="protein sequence ID" value="NGZ83686.1"/>
    <property type="molecule type" value="Genomic_DNA"/>
</dbReference>
<reference evidence="4 5" key="1">
    <citation type="submission" date="2020-01" db="EMBL/GenBank/DDBJ databases">
        <authorList>
            <person name="Lee S.D."/>
        </authorList>
    </citation>
    <scope>NUCLEOTIDE SEQUENCE [LARGE SCALE GENOMIC DNA]</scope>
    <source>
        <strain evidence="4 5">SAP-35</strain>
    </source>
</reference>
<proteinExistence type="predicted"/>
<feature type="transmembrane region" description="Helical" evidence="2">
    <location>
        <begin position="9"/>
        <end position="31"/>
    </location>
</feature>
<keyword evidence="2" id="KW-0812">Transmembrane</keyword>
<feature type="region of interest" description="Disordered" evidence="1">
    <location>
        <begin position="660"/>
        <end position="704"/>
    </location>
</feature>
<feature type="domain" description="AsmA" evidence="3">
    <location>
        <begin position="193"/>
        <end position="552"/>
    </location>
</feature>
<evidence type="ECO:0000313" key="5">
    <source>
        <dbReference type="Proteomes" id="UP000666369"/>
    </source>
</evidence>
<evidence type="ECO:0000256" key="2">
    <source>
        <dbReference type="SAM" id="Phobius"/>
    </source>
</evidence>
<feature type="domain" description="AsmA" evidence="3">
    <location>
        <begin position="7"/>
        <end position="169"/>
    </location>
</feature>
<dbReference type="InterPro" id="IPR007844">
    <property type="entry name" value="AsmA"/>
</dbReference>
<evidence type="ECO:0000259" key="3">
    <source>
        <dbReference type="Pfam" id="PF05170"/>
    </source>
</evidence>
<dbReference type="Proteomes" id="UP000666369">
    <property type="component" value="Unassembled WGS sequence"/>
</dbReference>
<dbReference type="InterPro" id="IPR052894">
    <property type="entry name" value="AsmA-related"/>
</dbReference>
<dbReference type="PANTHER" id="PTHR30441:SF9">
    <property type="entry name" value="ASMA FAMILY PROTEIN YHJG"/>
    <property type="match status" value="1"/>
</dbReference>
<feature type="region of interest" description="Disordered" evidence="1">
    <location>
        <begin position="345"/>
        <end position="368"/>
    </location>
</feature>
<keyword evidence="5" id="KW-1185">Reference proteome</keyword>
<evidence type="ECO:0000313" key="4">
    <source>
        <dbReference type="EMBL" id="NGZ83686.1"/>
    </source>
</evidence>
<organism evidence="4 5">
    <name type="scientific">Duganella aceris</name>
    <dbReference type="NCBI Taxonomy" id="2703883"/>
    <lineage>
        <taxon>Bacteria</taxon>
        <taxon>Pseudomonadati</taxon>
        <taxon>Pseudomonadota</taxon>
        <taxon>Betaproteobacteria</taxon>
        <taxon>Burkholderiales</taxon>
        <taxon>Oxalobacteraceae</taxon>
        <taxon>Telluria group</taxon>
        <taxon>Duganella</taxon>
    </lineage>
</organism>
<sequence>MRTSRPIKILLGFLATLLLVIVALIIFVLTYDWNRARPWINHKVSESIGREFAINGDLRVRWHQGDASEKGWRRYVPRPEISAKEVHIVNPEWTKTGPMLADVGNIVVSVHPLPLLHKEVVISDLALDRVTVAAERRKDGSNTWTFKDNGPSEWEVDIRRLAFSNGTARYVDGGIDLDLRAKATSLNDASAPTYGMKFELGGTYRNAPITGGGRAGAVLTLEEEHTNFPLEANATLGKNKIGIAGVLTDPRSLSGLDLKLSLAGASMADLYPLTGVLLPETPPYATKGNLIGKKRGEQWDWTYKNFTGTVGESDLEGTMNYSPRKPRPLLTGTLTSRQLRLDDLGPTIGAESNAGKASRGKAKNQPDDKALPVEQFNTAKWDALDADVKFSGKKLVRTHDIPLQDIETRIVMKNKVLTLTPLNFGMAGGDITSNIKLDGSKKQIDAQIKMAARHLKIRELFPKLQSMQASVGEVNGDAALAGTGNSISSMLATSSGELGATVSEGSVSKFILEAAGLNIANLVYVKLFGDKQIELNCAASDFVVERGKAQTRRFVIDTKEAVIDINGSIDLAHETLDLDVRPKTKGVRIISLRTPLYAKGTFTDPDVGPYKGPLVLKAGAAIALATIAAPAAAILPLVNPGRVEPVDCAAALKDATQTRRVATKSTTTQVQAPNVAAPAEAKKAAPPQQPQQVNAQNVKPVIKH</sequence>
<accession>A0ABX0FGJ8</accession>
<evidence type="ECO:0000256" key="1">
    <source>
        <dbReference type="SAM" id="MobiDB-lite"/>
    </source>
</evidence>
<dbReference type="PANTHER" id="PTHR30441">
    <property type="entry name" value="DUF748 DOMAIN-CONTAINING PROTEIN"/>
    <property type="match status" value="1"/>
</dbReference>
<reference evidence="5" key="2">
    <citation type="submission" date="2023-07" db="EMBL/GenBank/DDBJ databases">
        <title>Duganella aceri sp. nov., isolated from tree sap.</title>
        <authorList>
            <person name="Kim I.S."/>
        </authorList>
    </citation>
    <scope>NUCLEOTIDE SEQUENCE [LARGE SCALE GENOMIC DNA]</scope>
    <source>
        <strain evidence="5">SAP-35</strain>
    </source>
</reference>
<feature type="compositionally biased region" description="Low complexity" evidence="1">
    <location>
        <begin position="669"/>
        <end position="704"/>
    </location>
</feature>
<gene>
    <name evidence="4" type="ORF">GW587_05360</name>
</gene>